<dbReference type="PANTHER" id="PTHR42648">
    <property type="entry name" value="TRANSPOSASE, PUTATIVE-RELATED"/>
    <property type="match status" value="1"/>
</dbReference>
<name>A0AA38TGH9_9ASTR</name>
<dbReference type="InterPro" id="IPR039537">
    <property type="entry name" value="Retrotran_Ty1/copia-like"/>
</dbReference>
<keyword evidence="1" id="KW-0479">Metal-binding</keyword>
<dbReference type="PANTHER" id="PTHR42648:SF31">
    <property type="entry name" value="RNA-DIRECTED DNA POLYMERASE"/>
    <property type="match status" value="1"/>
</dbReference>
<feature type="compositionally biased region" description="Polar residues" evidence="3">
    <location>
        <begin position="1704"/>
        <end position="1718"/>
    </location>
</feature>
<evidence type="ECO:0000313" key="5">
    <source>
        <dbReference type="EMBL" id="KAJ9560518.1"/>
    </source>
</evidence>
<reference evidence="5" key="1">
    <citation type="submission" date="2023-03" db="EMBL/GenBank/DDBJ databases">
        <title>Chromosome-scale reference genome and RAD-based genetic map of yellow starthistle (Centaurea solstitialis) reveal putative structural variation and QTLs associated with invader traits.</title>
        <authorList>
            <person name="Reatini B."/>
            <person name="Cang F.A."/>
            <person name="Jiang Q."/>
            <person name="Mckibben M.T.W."/>
            <person name="Barker M.S."/>
            <person name="Rieseberg L.H."/>
            <person name="Dlugosch K.M."/>
        </authorList>
    </citation>
    <scope>NUCLEOTIDE SEQUENCE</scope>
    <source>
        <strain evidence="5">CAN-66</strain>
        <tissue evidence="5">Leaf</tissue>
    </source>
</reference>
<dbReference type="Pfam" id="PF14244">
    <property type="entry name" value="Retrotran_gag_3"/>
    <property type="match status" value="1"/>
</dbReference>
<dbReference type="Proteomes" id="UP001172457">
    <property type="component" value="Chromosome 2"/>
</dbReference>
<organism evidence="5 6">
    <name type="scientific">Centaurea solstitialis</name>
    <name type="common">yellow star-thistle</name>
    <dbReference type="NCBI Taxonomy" id="347529"/>
    <lineage>
        <taxon>Eukaryota</taxon>
        <taxon>Viridiplantae</taxon>
        <taxon>Streptophyta</taxon>
        <taxon>Embryophyta</taxon>
        <taxon>Tracheophyta</taxon>
        <taxon>Spermatophyta</taxon>
        <taxon>Magnoliopsida</taxon>
        <taxon>eudicotyledons</taxon>
        <taxon>Gunneridae</taxon>
        <taxon>Pentapetalae</taxon>
        <taxon>asterids</taxon>
        <taxon>campanulids</taxon>
        <taxon>Asterales</taxon>
        <taxon>Asteraceae</taxon>
        <taxon>Carduoideae</taxon>
        <taxon>Cardueae</taxon>
        <taxon>Centaureinae</taxon>
        <taxon>Centaurea</taxon>
    </lineage>
</organism>
<dbReference type="InterPro" id="IPR025724">
    <property type="entry name" value="GAG-pre-integrase_dom"/>
</dbReference>
<dbReference type="SUPFAM" id="SSF53098">
    <property type="entry name" value="Ribonuclease H-like"/>
    <property type="match status" value="2"/>
</dbReference>
<evidence type="ECO:0000259" key="4">
    <source>
        <dbReference type="PROSITE" id="PS50994"/>
    </source>
</evidence>
<keyword evidence="2" id="KW-0378">Hydrolase</keyword>
<dbReference type="CDD" id="cd09272">
    <property type="entry name" value="RNase_HI_RT_Ty1"/>
    <property type="match status" value="2"/>
</dbReference>
<dbReference type="InterPro" id="IPR012337">
    <property type="entry name" value="RNaseH-like_sf"/>
</dbReference>
<feature type="domain" description="Integrase catalytic" evidence="4">
    <location>
        <begin position="1398"/>
        <end position="1570"/>
    </location>
</feature>
<feature type="compositionally biased region" description="Polar residues" evidence="3">
    <location>
        <begin position="473"/>
        <end position="487"/>
    </location>
</feature>
<dbReference type="InterPro" id="IPR043502">
    <property type="entry name" value="DNA/RNA_pol_sf"/>
</dbReference>
<dbReference type="InterPro" id="IPR036397">
    <property type="entry name" value="RNaseH_sf"/>
</dbReference>
<dbReference type="Gene3D" id="3.30.420.10">
    <property type="entry name" value="Ribonuclease H-like superfamily/Ribonuclease H"/>
    <property type="match status" value="2"/>
</dbReference>
<dbReference type="SUPFAM" id="SSF56672">
    <property type="entry name" value="DNA/RNA polymerases"/>
    <property type="match status" value="2"/>
</dbReference>
<evidence type="ECO:0000313" key="6">
    <source>
        <dbReference type="Proteomes" id="UP001172457"/>
    </source>
</evidence>
<dbReference type="PROSITE" id="PS50994">
    <property type="entry name" value="INTEGRASE"/>
    <property type="match status" value="2"/>
</dbReference>
<protein>
    <recommendedName>
        <fullName evidence="4">Integrase catalytic domain-containing protein</fullName>
    </recommendedName>
</protein>
<feature type="region of interest" description="Disordered" evidence="3">
    <location>
        <begin position="438"/>
        <end position="524"/>
    </location>
</feature>
<accession>A0AA38TGH9</accession>
<dbReference type="GO" id="GO:0046872">
    <property type="term" value="F:metal ion binding"/>
    <property type="evidence" value="ECO:0007669"/>
    <property type="project" value="UniProtKB-KW"/>
</dbReference>
<dbReference type="InterPro" id="IPR057670">
    <property type="entry name" value="SH3_retrovirus"/>
</dbReference>
<dbReference type="InterPro" id="IPR013103">
    <property type="entry name" value="RVT_2"/>
</dbReference>
<feature type="region of interest" description="Disordered" evidence="3">
    <location>
        <begin position="1669"/>
        <end position="1755"/>
    </location>
</feature>
<dbReference type="Pfam" id="PF07727">
    <property type="entry name" value="RVT_2"/>
    <property type="match status" value="2"/>
</dbReference>
<feature type="compositionally biased region" description="Basic and acidic residues" evidence="3">
    <location>
        <begin position="438"/>
        <end position="449"/>
    </location>
</feature>
<dbReference type="GO" id="GO:0006508">
    <property type="term" value="P:proteolysis"/>
    <property type="evidence" value="ECO:0007669"/>
    <property type="project" value="UniProtKB-KW"/>
</dbReference>
<keyword evidence="6" id="KW-1185">Reference proteome</keyword>
<dbReference type="Pfam" id="PF13976">
    <property type="entry name" value="gag_pre-integrs"/>
    <property type="match status" value="2"/>
</dbReference>
<evidence type="ECO:0000256" key="3">
    <source>
        <dbReference type="SAM" id="MobiDB-lite"/>
    </source>
</evidence>
<proteinExistence type="predicted"/>
<dbReference type="EMBL" id="JARYMX010000002">
    <property type="protein sequence ID" value="KAJ9560518.1"/>
    <property type="molecule type" value="Genomic_DNA"/>
</dbReference>
<sequence length="2236" mass="253475">MTSIVSNLTDAVDISDLSLKVKHPNGSFAKINKIGNKILTKNITLFDVLVVPEFDVNLLSVHKLARDNKHSIRFDEDVCEIQDLTLKKVVGTGSEKGGLYLLDVNKGEYGSVNHVSVCCGSKMLWHSRLGHPAEPVMNILREKLQFYSNKTLPCDVCHQAKQARNKFETSEHKTKFLGDIIHLDVWGPYKVSTKEGFRYFLTVVNDFTRSVWVYLLRGKDEVFSCIVNFYNMIHTQFRKNIKIFRSDNGTEFINARFKDFVNEKGIIHQTSCVHTPQQHGIVERKHRHLLNVARALMFQSGIPLNMWHACVLTTTYLINRTPSSVLDGKSPYELVYGFSPALEHLRNFGCLCFVVIPNVSDKFGSRSEKCVFLGYCNSKKGYRLISLDTKQVVISRDVKFYENIFPYKMRSDEEGTSPFNDLNILNFFEDKIEHTDKTFYQDPNDDIRGRSPIGNTTNSRAPDSIDRPLRSATVPQMSSSECPSTEQADVDAIGSSLDGLNDSGESSSGDHSSEGIFHQNEPSLTRKSDRVSILPKKFNDFVVEGKVKYGIERVVNYSKLCKENFCFVSNLNKSIEPKNYLEASKDQNWVNAMNEEMEALYRNGTWEITELPSNRKPIGSKWVFKIKYKSNGEIERCVIALAVQKHWPLYQLDVNNAFLYGDLSEEVYMTLPDGYFSKDDKRVCKLIKSLYGLKQSPRQWYEKLSKCLQDFGFVQSLSDYSLFTMSSGNVFLAMLVYVDDLVLTGNSNSDINRVKTHLKTNFKIKDLGELQFFLGIEVLKTGSGLCMSQRKYCLELLSDFGYLGCKPINTPMDMNLIVTDSLESASKYEDSLLSDITGFQKLIGRLIYLLATRPDISFAVHCLSQFMHSPRKSHLNLALRVLRYLKKSPGKGIHFSLASSFKLCGFVDADWGKCLSSRRSVTGYCLYLGDCLIAWKSKKQSTVSRSSAESEYRALALVTCEIIWVLNILDCLNIKELIPVPVYSDNNSAIQIAINPVLRKFLVKIDVFHMVSELHPSDTSGTPILNFKLSGTENYKVWKCAMILALETKNKLGFVDGTCVKPSDNEILAKQWDRCNSVVLSWILSSVVEELFLGQVFSRIASTVWNELKETYDKVDGSVTFNLHQKINSLTQNGGSVSDYYHKLNAIWRQFDALVKLPSCTCNASAEFTKHTQLIKLMQFLMGLDDVYQPIRSSILTTEPLPSVKTAFSIVSREESHRGGSFSTNNGATQHMTSIVSNLTDAVDISDLSLKVKHPNGSFAKINKIGNKILTKNITLFDVLVVPEFDVNLLSVHKLARDNKHSIRFDEDVCEIQDLTLKKVVGTGSEKGGLYLLDVNKGEYGSVNHVSVCCGSKMLWHSRLGHPAEPVMNILREKLQFYSNKTLPCDVCHQAKQARNKFETSEHKTKFLGDIIHLDVWGPYKVSTKEGFRYFLIVVDDFTRSVWVYLLRGKDEVFSCIVNFYNMIHTQFRKNIKIFRSDNGTEFINARFKDFVNEKGIIHQTSCVHTPQQHGIVERKHRHLLNVARALMFQSGIPLNMWHACVLTTTYLINRTPSSVLDGKSPYELVYGFSPALEHLRNFGCLCFVVIPNVSDKFGSRSEKCVFLGYCNSKKGYRLISLDTKQVVISRDVKFYENIFPYKMRSDEEGTSPFNDLNILNFFEDKIEHTDKTFYQDPNDDIRGRSPIGNTTNSRAPGSIDRPLRSATVPQMSSSECPSTEQADVDAIGSSLDGLNDSGESSSGDHSSEGIFHQNEPSLTRKSDRVSILPKKFNDFVVEGKVKYGIERVVNYSKLCKENFCFVSNLNKSIEPKNYLEASKDQNWVNAMNEEMEALYRNGTWEIIELPSNRKPIGSKWVFKIKYKSNGEIERCVIALAVQKHWPLYQLDVNNAFLYGDLSEEVYMTLPDGYFSKDDKRVCKLIKSLYGLKQSPRQWYEKLSKCLQDFGFVQSLSDYSLFTMSSGNVFLAMLVYVDDLVLTGNSNSDINRVKTHLKTNFKIKDLGELQFFLGIEVLKTGSGLCMSQRKYCLELLSDFGYLGCKPINTPMDMNLIVTDSLESASKYEDSLLSDITGFQKLIGRLIYLLATRPDISFAVHCLSQFMHSPRKSHLNLALRVLRYLKKSPGKGIHFSLASSFKLCGFVDADWGKCLSSRRSVTGYCLYLGDCLIAWKSKKQSTVSRSSAESEYRALALVTCEIIWVLNILDCLNIKELIPVPVYSDNNSAIQIAINPVLHEKTKHI</sequence>
<gene>
    <name evidence="5" type="ORF">OSB04_005678</name>
</gene>
<feature type="domain" description="Integrase catalytic" evidence="4">
    <location>
        <begin position="167"/>
        <end position="339"/>
    </location>
</feature>
<dbReference type="InterPro" id="IPR001584">
    <property type="entry name" value="Integrase_cat-core"/>
</dbReference>
<dbReference type="GO" id="GO:0015074">
    <property type="term" value="P:DNA integration"/>
    <property type="evidence" value="ECO:0007669"/>
    <property type="project" value="InterPro"/>
</dbReference>
<dbReference type="GO" id="GO:0004190">
    <property type="term" value="F:aspartic-type endopeptidase activity"/>
    <property type="evidence" value="ECO:0007669"/>
    <property type="project" value="UniProtKB-KW"/>
</dbReference>
<evidence type="ECO:0000256" key="1">
    <source>
        <dbReference type="ARBA" id="ARBA00022723"/>
    </source>
</evidence>
<dbReference type="GO" id="GO:0003676">
    <property type="term" value="F:nucleic acid binding"/>
    <property type="evidence" value="ECO:0007669"/>
    <property type="project" value="InterPro"/>
</dbReference>
<comment type="caution">
    <text evidence="5">The sequence shown here is derived from an EMBL/GenBank/DDBJ whole genome shotgun (WGS) entry which is preliminary data.</text>
</comment>
<evidence type="ECO:0000256" key="2">
    <source>
        <dbReference type="ARBA" id="ARBA00022801"/>
    </source>
</evidence>
<dbReference type="Pfam" id="PF25597">
    <property type="entry name" value="SH3_retrovirus"/>
    <property type="match status" value="2"/>
</dbReference>
<dbReference type="Pfam" id="PF00665">
    <property type="entry name" value="rve"/>
    <property type="match status" value="2"/>
</dbReference>
<dbReference type="InterPro" id="IPR029472">
    <property type="entry name" value="Copia-like_N"/>
</dbReference>
<feature type="compositionally biased region" description="Basic and acidic residues" evidence="3">
    <location>
        <begin position="1669"/>
        <end position="1680"/>
    </location>
</feature>